<feature type="region of interest" description="Disordered" evidence="3">
    <location>
        <begin position="19"/>
        <end position="83"/>
    </location>
</feature>
<gene>
    <name evidence="6" type="ORF">DNX69_15240</name>
</gene>
<comment type="subcellular location">
    <subcellularLocation>
        <location evidence="1">Bacterial flagellum basal body</location>
    </subcellularLocation>
</comment>
<dbReference type="InterPro" id="IPR001444">
    <property type="entry name" value="Flag_bb_rod_N"/>
</dbReference>
<dbReference type="AlphaFoldDB" id="A0A323UDA9"/>
<comment type="similarity">
    <text evidence="2">Belongs to the flagella basal body rod proteins family.</text>
</comment>
<keyword evidence="6" id="KW-0969">Cilium</keyword>
<reference evidence="6 7" key="1">
    <citation type="submission" date="2018-06" db="EMBL/GenBank/DDBJ databases">
        <title>Draft Whole-Genome Sequence of the purple photosynthetic bacterium Rhodospeudomonas palustris XCP.</title>
        <authorList>
            <person name="Rayyan A."/>
            <person name="Meyer T.E."/>
            <person name="Kyndt J.A."/>
        </authorList>
    </citation>
    <scope>NUCLEOTIDE SEQUENCE [LARGE SCALE GENOMIC DNA]</scope>
    <source>
        <strain evidence="6 7">XCP</strain>
    </source>
</reference>
<keyword evidence="6" id="KW-0282">Flagellum</keyword>
<feature type="domain" description="Flagellar basal body rod protein N-terminal" evidence="4">
    <location>
        <begin position="7"/>
        <end position="29"/>
    </location>
</feature>
<dbReference type="Pfam" id="PF06429">
    <property type="entry name" value="Flg_bbr_C"/>
    <property type="match status" value="1"/>
</dbReference>
<name>A0A323UDA9_RHOPL</name>
<dbReference type="Proteomes" id="UP000248134">
    <property type="component" value="Unassembled WGS sequence"/>
</dbReference>
<evidence type="ECO:0000259" key="5">
    <source>
        <dbReference type="Pfam" id="PF06429"/>
    </source>
</evidence>
<keyword evidence="6" id="KW-0966">Cell projection</keyword>
<evidence type="ECO:0000256" key="2">
    <source>
        <dbReference type="ARBA" id="ARBA00009677"/>
    </source>
</evidence>
<evidence type="ECO:0000313" key="6">
    <source>
        <dbReference type="EMBL" id="PZA10704.1"/>
    </source>
</evidence>
<dbReference type="RefSeq" id="WP_110786800.1">
    <property type="nucleotide sequence ID" value="NZ_QKQS01000023.1"/>
</dbReference>
<feature type="compositionally biased region" description="Polar residues" evidence="3">
    <location>
        <begin position="22"/>
        <end position="33"/>
    </location>
</feature>
<evidence type="ECO:0000259" key="4">
    <source>
        <dbReference type="Pfam" id="PF00460"/>
    </source>
</evidence>
<dbReference type="Pfam" id="PF00460">
    <property type="entry name" value="Flg_bb_rod"/>
    <property type="match status" value="1"/>
</dbReference>
<dbReference type="EMBL" id="QKQS01000023">
    <property type="protein sequence ID" value="PZA10704.1"/>
    <property type="molecule type" value="Genomic_DNA"/>
</dbReference>
<feature type="compositionally biased region" description="Low complexity" evidence="3">
    <location>
        <begin position="62"/>
        <end position="73"/>
    </location>
</feature>
<protein>
    <submittedName>
        <fullName evidence="6">Flagellar biosynthesis protein FlgC</fullName>
    </submittedName>
</protein>
<dbReference type="GO" id="GO:0009425">
    <property type="term" value="C:bacterial-type flagellum basal body"/>
    <property type="evidence" value="ECO:0007669"/>
    <property type="project" value="UniProtKB-SubCell"/>
</dbReference>
<sequence length="136" mass="13821">MSSISSIAVSGLKAATRRLEVSASNVANQQSTGALPDTNGKVPAGAQQPYRPLQVNQTDAPTGGTQTSLGTSSPATVPVSDPQAPFANADGMVAAPNVDLAQEFIGQMVAKYSYAANLATLKADKAMTKSLLDATV</sequence>
<evidence type="ECO:0000256" key="1">
    <source>
        <dbReference type="ARBA" id="ARBA00004117"/>
    </source>
</evidence>
<evidence type="ECO:0000256" key="3">
    <source>
        <dbReference type="SAM" id="MobiDB-lite"/>
    </source>
</evidence>
<dbReference type="OrthoDB" id="7304634at2"/>
<evidence type="ECO:0000313" key="7">
    <source>
        <dbReference type="Proteomes" id="UP000248134"/>
    </source>
</evidence>
<accession>A0A323UDA9</accession>
<feature type="domain" description="Flagellar basal-body/hook protein C-terminal" evidence="5">
    <location>
        <begin position="90"/>
        <end position="133"/>
    </location>
</feature>
<proteinExistence type="inferred from homology"/>
<organism evidence="6 7">
    <name type="scientific">Rhodopseudomonas palustris</name>
    <dbReference type="NCBI Taxonomy" id="1076"/>
    <lineage>
        <taxon>Bacteria</taxon>
        <taxon>Pseudomonadati</taxon>
        <taxon>Pseudomonadota</taxon>
        <taxon>Alphaproteobacteria</taxon>
        <taxon>Hyphomicrobiales</taxon>
        <taxon>Nitrobacteraceae</taxon>
        <taxon>Rhodopseudomonas</taxon>
    </lineage>
</organism>
<dbReference type="InterPro" id="IPR010930">
    <property type="entry name" value="Flg_bb/hook_C_dom"/>
</dbReference>
<comment type="caution">
    <text evidence="6">The sequence shown here is derived from an EMBL/GenBank/DDBJ whole genome shotgun (WGS) entry which is preliminary data.</text>
</comment>